<keyword evidence="4 7" id="KW-0964">Secreted</keyword>
<sequence>MQLKKFRPLIIVIMLIIGFALKAWHSPSTSSTVTTSSSGQASSSIEAKTNPITVARYLRSHQQLPDYYIRKGEARHQGWIASKGNLCDVMPGRVIGGDRFSNREHRLPEQSGRYWQEADVNFSCGRRNSDRLLFSSDGLIYLTTDHYRSFQQVP</sequence>
<dbReference type="InterPro" id="IPR001887">
    <property type="entry name" value="Barnase"/>
</dbReference>
<keyword evidence="5 7" id="KW-0540">Nuclease</keyword>
<dbReference type="PRINTS" id="PR00117">
    <property type="entry name" value="BARNASE"/>
</dbReference>
<proteinExistence type="inferred from homology"/>
<organism evidence="8 9">
    <name type="scientific">Rosenbergiella gaditana</name>
    <dbReference type="NCBI Taxonomy" id="2726987"/>
    <lineage>
        <taxon>Bacteria</taxon>
        <taxon>Pseudomonadati</taxon>
        <taxon>Pseudomonadota</taxon>
        <taxon>Gammaproteobacteria</taxon>
        <taxon>Enterobacterales</taxon>
        <taxon>Erwiniaceae</taxon>
        <taxon>Rosenbergiella</taxon>
    </lineage>
</organism>
<name>A0ABS5SUR2_9GAMM</name>
<accession>A0ABS5SUR2</accession>
<dbReference type="SUPFAM" id="SSF53933">
    <property type="entry name" value="Microbial ribonucleases"/>
    <property type="match status" value="1"/>
</dbReference>
<evidence type="ECO:0000256" key="2">
    <source>
        <dbReference type="ARBA" id="ARBA00009006"/>
    </source>
</evidence>
<dbReference type="InterPro" id="IPR000026">
    <property type="entry name" value="N1-like"/>
</dbReference>
<evidence type="ECO:0000256" key="7">
    <source>
        <dbReference type="PIRNR" id="PIRNR001013"/>
    </source>
</evidence>
<dbReference type="InterPro" id="IPR016191">
    <property type="entry name" value="Ribonuclease/ribotoxin"/>
</dbReference>
<keyword evidence="7" id="KW-0255">Endonuclease</keyword>
<dbReference type="EC" id="3.1.27.-" evidence="7"/>
<comment type="subcellular location">
    <subcellularLocation>
        <location evidence="1 7">Secreted</location>
    </subcellularLocation>
</comment>
<comment type="similarity">
    <text evidence="2 7">Belongs to the ribonuclease N1/T1 family.</text>
</comment>
<keyword evidence="9" id="KW-1185">Reference proteome</keyword>
<dbReference type="Gene3D" id="3.10.450.30">
    <property type="entry name" value="Microbial ribonucleases"/>
    <property type="match status" value="1"/>
</dbReference>
<keyword evidence="6 7" id="KW-0378">Hydrolase</keyword>
<evidence type="ECO:0000256" key="1">
    <source>
        <dbReference type="ARBA" id="ARBA00004613"/>
    </source>
</evidence>
<evidence type="ECO:0000313" key="9">
    <source>
        <dbReference type="Proteomes" id="UP000790096"/>
    </source>
</evidence>
<evidence type="ECO:0000256" key="3">
    <source>
        <dbReference type="ARBA" id="ARBA00022214"/>
    </source>
</evidence>
<dbReference type="Pfam" id="PF00545">
    <property type="entry name" value="Ribonuclease"/>
    <property type="match status" value="1"/>
</dbReference>
<comment type="caution">
    <text evidence="8">The sequence shown here is derived from an EMBL/GenBank/DDBJ whole genome shotgun (WGS) entry which is preliminary data.</text>
</comment>
<evidence type="ECO:0000256" key="6">
    <source>
        <dbReference type="ARBA" id="ARBA00022801"/>
    </source>
</evidence>
<gene>
    <name evidence="8" type="ORF">HH682_01675</name>
</gene>
<dbReference type="PIRSF" id="PIRSF001013">
    <property type="entry name" value="Barnase"/>
    <property type="match status" value="1"/>
</dbReference>
<dbReference type="EMBL" id="JABBFR010000002">
    <property type="protein sequence ID" value="MBT0723168.1"/>
    <property type="molecule type" value="Genomic_DNA"/>
</dbReference>
<reference evidence="8 9" key="1">
    <citation type="submission" date="2020-04" db="EMBL/GenBank/DDBJ databases">
        <title>Genome sequencing of Rosenbergiella species.</title>
        <authorList>
            <person name="Alvarez-Perez S."/>
            <person name="Lievens B."/>
        </authorList>
    </citation>
    <scope>NUCLEOTIDE SEQUENCE [LARGE SCALE GENOMIC DNA]</scope>
    <source>
        <strain evidence="8 9">S61</strain>
    </source>
</reference>
<evidence type="ECO:0000256" key="4">
    <source>
        <dbReference type="ARBA" id="ARBA00022525"/>
    </source>
</evidence>
<protein>
    <recommendedName>
        <fullName evidence="3 7">Ribonuclease</fullName>
        <ecNumber evidence="7">3.1.27.-</ecNumber>
    </recommendedName>
</protein>
<evidence type="ECO:0000256" key="5">
    <source>
        <dbReference type="ARBA" id="ARBA00022722"/>
    </source>
</evidence>
<dbReference type="RefSeq" id="WP_214235635.1">
    <property type="nucleotide sequence ID" value="NZ_JABBFR010000002.1"/>
</dbReference>
<dbReference type="Proteomes" id="UP000790096">
    <property type="component" value="Unassembled WGS sequence"/>
</dbReference>
<evidence type="ECO:0000313" key="8">
    <source>
        <dbReference type="EMBL" id="MBT0723168.1"/>
    </source>
</evidence>